<dbReference type="Gene3D" id="2.130.10.10">
    <property type="entry name" value="YVTN repeat-like/Quinoprotein amine dehydrogenase"/>
    <property type="match status" value="2"/>
</dbReference>
<keyword evidence="6" id="KW-1185">Reference proteome</keyword>
<proteinExistence type="predicted"/>
<protein>
    <submittedName>
        <fullName evidence="5">Vegetative incompatibility protein HET-E-1</fullName>
    </submittedName>
</protein>
<dbReference type="GO" id="GO:0000027">
    <property type="term" value="P:ribosomal large subunit assembly"/>
    <property type="evidence" value="ECO:0007669"/>
    <property type="project" value="TreeGrafter"/>
</dbReference>
<accession>A0AAV4EDH5</accession>
<dbReference type="Proteomes" id="UP000762676">
    <property type="component" value="Unassembled WGS sequence"/>
</dbReference>
<organism evidence="5 6">
    <name type="scientific">Elysia marginata</name>
    <dbReference type="NCBI Taxonomy" id="1093978"/>
    <lineage>
        <taxon>Eukaryota</taxon>
        <taxon>Metazoa</taxon>
        <taxon>Spiralia</taxon>
        <taxon>Lophotrochozoa</taxon>
        <taxon>Mollusca</taxon>
        <taxon>Gastropoda</taxon>
        <taxon>Heterobranchia</taxon>
        <taxon>Euthyneura</taxon>
        <taxon>Panpulmonata</taxon>
        <taxon>Sacoglossa</taxon>
        <taxon>Placobranchoidea</taxon>
        <taxon>Plakobranchidae</taxon>
        <taxon>Elysia</taxon>
    </lineage>
</organism>
<comment type="subcellular location">
    <subcellularLocation>
        <location evidence="1">Nucleus</location>
    </subcellularLocation>
</comment>
<comment type="caution">
    <text evidence="5">The sequence shown here is derived from an EMBL/GenBank/DDBJ whole genome shotgun (WGS) entry which is preliminary data.</text>
</comment>
<dbReference type="SUPFAM" id="SSF50978">
    <property type="entry name" value="WD40 repeat-like"/>
    <property type="match status" value="1"/>
</dbReference>
<dbReference type="Pfam" id="PF00400">
    <property type="entry name" value="WD40"/>
    <property type="match status" value="2"/>
</dbReference>
<dbReference type="InterPro" id="IPR001680">
    <property type="entry name" value="WD40_rpt"/>
</dbReference>
<evidence type="ECO:0000256" key="3">
    <source>
        <dbReference type="ARBA" id="ARBA00022737"/>
    </source>
</evidence>
<dbReference type="AlphaFoldDB" id="A0AAV4EDH5"/>
<name>A0AAV4EDH5_9GAST</name>
<dbReference type="SMART" id="SM00320">
    <property type="entry name" value="WD40"/>
    <property type="match status" value="5"/>
</dbReference>
<dbReference type="PANTHER" id="PTHR19848:SF0">
    <property type="entry name" value="NOTCHLESS PROTEIN HOMOLOG 1"/>
    <property type="match status" value="1"/>
</dbReference>
<keyword evidence="2" id="KW-0853">WD repeat</keyword>
<dbReference type="EMBL" id="BMAT01010700">
    <property type="protein sequence ID" value="GFR59077.1"/>
    <property type="molecule type" value="Genomic_DNA"/>
</dbReference>
<evidence type="ECO:0000256" key="2">
    <source>
        <dbReference type="ARBA" id="ARBA00022574"/>
    </source>
</evidence>
<dbReference type="InterPro" id="IPR015943">
    <property type="entry name" value="WD40/YVTN_repeat-like_dom_sf"/>
</dbReference>
<gene>
    <name evidence="5" type="ORF">ElyMa_005377100</name>
</gene>
<evidence type="ECO:0000313" key="5">
    <source>
        <dbReference type="EMBL" id="GFR59077.1"/>
    </source>
</evidence>
<dbReference type="GO" id="GO:0005730">
    <property type="term" value="C:nucleolus"/>
    <property type="evidence" value="ECO:0007669"/>
    <property type="project" value="TreeGrafter"/>
</dbReference>
<dbReference type="PANTHER" id="PTHR19848">
    <property type="entry name" value="WD40 REPEAT PROTEIN"/>
    <property type="match status" value="1"/>
</dbReference>
<dbReference type="InterPro" id="IPR036322">
    <property type="entry name" value="WD40_repeat_dom_sf"/>
</dbReference>
<evidence type="ECO:0000256" key="1">
    <source>
        <dbReference type="ARBA" id="ARBA00004123"/>
    </source>
</evidence>
<keyword evidence="4" id="KW-0539">Nucleus</keyword>
<evidence type="ECO:0000313" key="6">
    <source>
        <dbReference type="Proteomes" id="UP000762676"/>
    </source>
</evidence>
<reference evidence="5 6" key="1">
    <citation type="journal article" date="2021" name="Elife">
        <title>Chloroplast acquisition without the gene transfer in kleptoplastic sea slugs, Plakobranchus ocellatus.</title>
        <authorList>
            <person name="Maeda T."/>
            <person name="Takahashi S."/>
            <person name="Yoshida T."/>
            <person name="Shimamura S."/>
            <person name="Takaki Y."/>
            <person name="Nagai Y."/>
            <person name="Toyoda A."/>
            <person name="Suzuki Y."/>
            <person name="Arimoto A."/>
            <person name="Ishii H."/>
            <person name="Satoh N."/>
            <person name="Nishiyama T."/>
            <person name="Hasebe M."/>
            <person name="Maruyama T."/>
            <person name="Minagawa J."/>
            <person name="Obokata J."/>
            <person name="Shigenobu S."/>
        </authorList>
    </citation>
    <scope>NUCLEOTIDE SEQUENCE [LARGE SCALE GENOMIC DNA]</scope>
</reference>
<keyword evidence="3" id="KW-0677">Repeat</keyword>
<sequence>MAMEKQYVVRDTHTRSITAVGYNSIRREIALGCEDGVVKSYEAESGKLVQSNYQHKGWVTDFLFWADAKLLLSSSNDAQIIAWGSGGGAVDVIPMNVPIYCMAINPRRQQLVCGVNEGVHVYALDEEKESGHYINNKLLHFAKNHTDIVRCILCHESRIYSAGLLTGSFDKCLKIWSIDGKLIHKLDTFLSTVSGICYVPRNKTIWAAGGTFYASMFDPKSGDNLFMLYLILIVLRREKNKNEKNIKETIKMRWRDKEEENGQKEAEDEVVWRKGEGEKEELQGRVVDCIREVI</sequence>
<evidence type="ECO:0000256" key="4">
    <source>
        <dbReference type="ARBA" id="ARBA00023242"/>
    </source>
</evidence>